<reference evidence="3 4" key="1">
    <citation type="submission" date="2018-01" db="EMBL/GenBank/DDBJ databases">
        <title>Deinococcus koreensis sp. nov., a radiation-resistant bacterium isolated from river water.</title>
        <authorList>
            <person name="Choi A."/>
        </authorList>
    </citation>
    <scope>NUCLEOTIDE SEQUENCE [LARGE SCALE GENOMIC DNA]</scope>
    <source>
        <strain evidence="3 4">SJW1-2</strain>
    </source>
</reference>
<evidence type="ECO:0000313" key="3">
    <source>
        <dbReference type="EMBL" id="PNY79798.1"/>
    </source>
</evidence>
<sequence>MLAVRPSRDLTPHAPGAGGSMPRLTSRTLMPLTLPLLLLACSQHPTTRQDDLGPYANGAQHPWTFTAPAGRLNPQRLDPERNTLMYERILDGINGWGPIETNMSNGEQLASDGRTLTVQGRTWAKGYGVHPRSYLSYSLESTLKDVYCTSLDGFVGVDDEVGDRGSVEFFISADGQLLWRSGVMTGAMPAKGFKVDITGYKFLELQVSDGGDNTYFDHADWLDPAVHCAVMPPTVSGSVDAAFGEAGRVNVGGVDSVAAPDGSVVVLGQAFGLTRLAASGTVLRRAAAPFSAQDTAKALTLQPDGKIVAVGKRTLVDGNTDFFIARFNADLSVDTTFGQGGQVITNLSGVDDPSFHPESANDVAIAPDGKIVVAGASRQTNEVRSDLKTSAFTVLRLLPDGSRDRGFGTDGVALRTFNTAGSYNQFNAHAFGNAVAVLPDGRVVVAGRVFGERGGVARFLADGRPDQTFGTAGRVWNLASCGKSNANALALSPTGDILVGGGEFTAFVSRINASGTTAAETCIVFGRLNDVNESYSTVTSLALMSDGRMVAGGTYGDGRNTSSAVLARFKPNLSFDASFGASGMARIPATDGMTVSSLLAQSDGKVVVTTGPADVRGAAASGVTFRILP</sequence>
<accession>A0A2K3UTE8</accession>
<evidence type="ECO:0000256" key="1">
    <source>
        <dbReference type="SAM" id="MobiDB-lite"/>
    </source>
</evidence>
<dbReference type="NCBIfam" id="TIGR02608">
    <property type="entry name" value="delta_60_rpt"/>
    <property type="match status" value="4"/>
</dbReference>
<dbReference type="SUPFAM" id="SSF101898">
    <property type="entry name" value="NHL repeat"/>
    <property type="match status" value="1"/>
</dbReference>
<dbReference type="Proteomes" id="UP000236379">
    <property type="component" value="Unassembled WGS sequence"/>
</dbReference>
<dbReference type="InterPro" id="IPR013431">
    <property type="entry name" value="Delta_60_rpt"/>
</dbReference>
<name>A0A2K3UTE8_9DEIO</name>
<organism evidence="3 4">
    <name type="scientific">Deinococcus koreensis</name>
    <dbReference type="NCBI Taxonomy" id="2054903"/>
    <lineage>
        <taxon>Bacteria</taxon>
        <taxon>Thermotogati</taxon>
        <taxon>Deinococcota</taxon>
        <taxon>Deinococci</taxon>
        <taxon>Deinococcales</taxon>
        <taxon>Deinococcaceae</taxon>
        <taxon>Deinococcus</taxon>
    </lineage>
</organism>
<protein>
    <recommendedName>
        <fullName evidence="2">Glycosyl hydrolase family 98 putative carbohydrate-binding module domain-containing protein</fullName>
    </recommendedName>
</protein>
<feature type="compositionally biased region" description="Basic and acidic residues" evidence="1">
    <location>
        <begin position="1"/>
        <end position="11"/>
    </location>
</feature>
<dbReference type="Gene3D" id="2.80.10.50">
    <property type="match status" value="3"/>
</dbReference>
<dbReference type="SUPFAM" id="SSF63829">
    <property type="entry name" value="Calcium-dependent phosphotriesterase"/>
    <property type="match status" value="1"/>
</dbReference>
<gene>
    <name evidence="3" type="ORF">CVO96_17805</name>
</gene>
<evidence type="ECO:0000259" key="2">
    <source>
        <dbReference type="SMART" id="SM00776"/>
    </source>
</evidence>
<dbReference type="InterPro" id="IPR013222">
    <property type="entry name" value="Glyco_hyd_98_carb-bd"/>
</dbReference>
<dbReference type="AlphaFoldDB" id="A0A2K3UTE8"/>
<evidence type="ECO:0000313" key="4">
    <source>
        <dbReference type="Proteomes" id="UP000236379"/>
    </source>
</evidence>
<dbReference type="InterPro" id="IPR038637">
    <property type="entry name" value="NPCBM_sf"/>
</dbReference>
<comment type="caution">
    <text evidence="3">The sequence shown here is derived from an EMBL/GenBank/DDBJ whole genome shotgun (WGS) entry which is preliminary data.</text>
</comment>
<dbReference type="EMBL" id="PPPD01000002">
    <property type="protein sequence ID" value="PNY79798.1"/>
    <property type="molecule type" value="Genomic_DNA"/>
</dbReference>
<dbReference type="Pfam" id="PF17164">
    <property type="entry name" value="DUF5122"/>
    <property type="match status" value="4"/>
</dbReference>
<dbReference type="SUPFAM" id="SSF49785">
    <property type="entry name" value="Galactose-binding domain-like"/>
    <property type="match status" value="1"/>
</dbReference>
<dbReference type="Gene3D" id="2.60.120.1060">
    <property type="entry name" value="NPCBM/NEW2 domain"/>
    <property type="match status" value="1"/>
</dbReference>
<feature type="region of interest" description="Disordered" evidence="1">
    <location>
        <begin position="1"/>
        <end position="25"/>
    </location>
</feature>
<dbReference type="SMART" id="SM00776">
    <property type="entry name" value="NPCBM"/>
    <property type="match status" value="1"/>
</dbReference>
<keyword evidence="4" id="KW-1185">Reference proteome</keyword>
<dbReference type="Pfam" id="PF08305">
    <property type="entry name" value="NPCBM"/>
    <property type="match status" value="1"/>
</dbReference>
<feature type="domain" description="Glycosyl hydrolase family 98 putative carbohydrate-binding module" evidence="2">
    <location>
        <begin position="78"/>
        <end position="228"/>
    </location>
</feature>
<dbReference type="InterPro" id="IPR008979">
    <property type="entry name" value="Galactose-bd-like_sf"/>
</dbReference>
<proteinExistence type="predicted"/>